<dbReference type="PANTHER" id="PTHR24300">
    <property type="entry name" value="CYTOCHROME P450 508A4-RELATED"/>
    <property type="match status" value="1"/>
</dbReference>
<comment type="similarity">
    <text evidence="1 5">Belongs to the cytochrome P450 family.</text>
</comment>
<keyword evidence="6" id="KW-0732">Signal</keyword>
<dbReference type="InterPro" id="IPR050182">
    <property type="entry name" value="Cytochrome_P450_fam2"/>
</dbReference>
<dbReference type="PROSITE" id="PS00086">
    <property type="entry name" value="CYTOCHROME_P450"/>
    <property type="match status" value="1"/>
</dbReference>
<gene>
    <name evidence="7" type="ORF">BaRGS_00033415</name>
</gene>
<dbReference type="Gene3D" id="1.10.630.10">
    <property type="entry name" value="Cytochrome P450"/>
    <property type="match status" value="1"/>
</dbReference>
<dbReference type="SUPFAM" id="SSF48264">
    <property type="entry name" value="Cytochrome P450"/>
    <property type="match status" value="1"/>
</dbReference>
<sequence>MLLFSCPTFLTGWLAQSCVHRRSILEVKTEPRSPVLSMPVSTGSCSTSTSLFGTDASKMAETWCTASVSVSLLFGGLIVYILYKIFKPEPKNLPPGPRGFTALRTTLSAMKELRLHKQSQVWAEQYGELVLCRSALGDMCFLNSARLIREVFGSKQWEMVANDRVKGFYGWHATYKYMDLAMADLSTPDWPKKRRLFHSALRFYGDGVERFERTVQNELRRLVTSLEDREGEEIDVMALLSTSIVNVLLVLLTGECPKQGAPIAQALKDFDATINEVMSPSVDGILTAFPFLRLIPGTYYRDIYLRLKEGQNNSSHTPGKPRGFVDVFLDEQLKEENHWLKDDSIRGMLVNVIAGGYLTSLLTLRVFFLCLIHHPEVTQKIQQEIDDVLGDREACVEDKSNLPYTEAAVLETLRYGCLLPFGVPHLARDDVMVDGYKIPKGSMIIGNAWLTHHDPNLWDKPEQFRPERFLDDVTGDLLPATHPLRQGVQSFGVGRRSCPGESFARSRLFLYASTLLQKFDILPPVKHELPPWTRQHYEDGIILKPPPYRLIFRRRA</sequence>
<proteinExistence type="inferred from homology"/>
<keyword evidence="2 4" id="KW-0479">Metal-binding</keyword>
<keyword evidence="8" id="KW-1185">Reference proteome</keyword>
<evidence type="ECO:0000256" key="5">
    <source>
        <dbReference type="RuleBase" id="RU000461"/>
    </source>
</evidence>
<evidence type="ECO:0000256" key="6">
    <source>
        <dbReference type="SAM" id="SignalP"/>
    </source>
</evidence>
<comment type="caution">
    <text evidence="7">The sequence shown here is derived from an EMBL/GenBank/DDBJ whole genome shotgun (WGS) entry which is preliminary data.</text>
</comment>
<feature type="chain" id="PRO_5044843866" description="Cytochrome P450" evidence="6">
    <location>
        <begin position="16"/>
        <end position="556"/>
    </location>
</feature>
<keyword evidence="5" id="KW-0503">Monooxygenase</keyword>
<keyword evidence="3 4" id="KW-0408">Iron</keyword>
<dbReference type="EMBL" id="JACVVK020000409">
    <property type="protein sequence ID" value="KAK7475339.1"/>
    <property type="molecule type" value="Genomic_DNA"/>
</dbReference>
<evidence type="ECO:0000256" key="4">
    <source>
        <dbReference type="PIRSR" id="PIRSR602401-1"/>
    </source>
</evidence>
<dbReference type="InterPro" id="IPR002401">
    <property type="entry name" value="Cyt_P450_E_grp-I"/>
</dbReference>
<dbReference type="InterPro" id="IPR001128">
    <property type="entry name" value="Cyt_P450"/>
</dbReference>
<reference evidence="7 8" key="1">
    <citation type="journal article" date="2023" name="Sci. Data">
        <title>Genome assembly of the Korean intertidal mud-creeper Batillaria attramentaria.</title>
        <authorList>
            <person name="Patra A.K."/>
            <person name="Ho P.T."/>
            <person name="Jun S."/>
            <person name="Lee S.J."/>
            <person name="Kim Y."/>
            <person name="Won Y.J."/>
        </authorList>
    </citation>
    <scope>NUCLEOTIDE SEQUENCE [LARGE SCALE GENOMIC DNA]</scope>
    <source>
        <strain evidence="7">Wonlab-2016</strain>
    </source>
</reference>
<comment type="cofactor">
    <cofactor evidence="4">
        <name>heme</name>
        <dbReference type="ChEBI" id="CHEBI:30413"/>
    </cofactor>
</comment>
<feature type="signal peptide" evidence="6">
    <location>
        <begin position="1"/>
        <end position="15"/>
    </location>
</feature>
<evidence type="ECO:0000313" key="7">
    <source>
        <dbReference type="EMBL" id="KAK7475339.1"/>
    </source>
</evidence>
<feature type="binding site" description="axial binding residue" evidence="4">
    <location>
        <position position="498"/>
    </location>
    <ligand>
        <name>heme</name>
        <dbReference type="ChEBI" id="CHEBI:30413"/>
    </ligand>
    <ligandPart>
        <name>Fe</name>
        <dbReference type="ChEBI" id="CHEBI:18248"/>
    </ligandPart>
</feature>
<dbReference type="PRINTS" id="PR00463">
    <property type="entry name" value="EP450I"/>
</dbReference>
<dbReference type="AlphaFoldDB" id="A0ABD0JK30"/>
<dbReference type="Proteomes" id="UP001519460">
    <property type="component" value="Unassembled WGS sequence"/>
</dbReference>
<dbReference type="GO" id="GO:0004497">
    <property type="term" value="F:monooxygenase activity"/>
    <property type="evidence" value="ECO:0007669"/>
    <property type="project" value="UniProtKB-KW"/>
</dbReference>
<evidence type="ECO:0000256" key="3">
    <source>
        <dbReference type="ARBA" id="ARBA00023004"/>
    </source>
</evidence>
<evidence type="ECO:0000256" key="2">
    <source>
        <dbReference type="ARBA" id="ARBA00022723"/>
    </source>
</evidence>
<evidence type="ECO:0000313" key="8">
    <source>
        <dbReference type="Proteomes" id="UP001519460"/>
    </source>
</evidence>
<organism evidence="7 8">
    <name type="scientific">Batillaria attramentaria</name>
    <dbReference type="NCBI Taxonomy" id="370345"/>
    <lineage>
        <taxon>Eukaryota</taxon>
        <taxon>Metazoa</taxon>
        <taxon>Spiralia</taxon>
        <taxon>Lophotrochozoa</taxon>
        <taxon>Mollusca</taxon>
        <taxon>Gastropoda</taxon>
        <taxon>Caenogastropoda</taxon>
        <taxon>Sorbeoconcha</taxon>
        <taxon>Cerithioidea</taxon>
        <taxon>Batillariidae</taxon>
        <taxon>Batillaria</taxon>
    </lineage>
</organism>
<accession>A0ABD0JK30</accession>
<keyword evidence="5" id="KW-0560">Oxidoreductase</keyword>
<dbReference type="Pfam" id="PF00067">
    <property type="entry name" value="p450"/>
    <property type="match status" value="1"/>
</dbReference>
<name>A0ABD0JK30_9CAEN</name>
<dbReference type="InterPro" id="IPR036396">
    <property type="entry name" value="Cyt_P450_sf"/>
</dbReference>
<dbReference type="InterPro" id="IPR017972">
    <property type="entry name" value="Cyt_P450_CS"/>
</dbReference>
<evidence type="ECO:0008006" key="9">
    <source>
        <dbReference type="Google" id="ProtNLM"/>
    </source>
</evidence>
<keyword evidence="4 5" id="KW-0349">Heme</keyword>
<protein>
    <recommendedName>
        <fullName evidence="9">Cytochrome P450</fullName>
    </recommendedName>
</protein>
<evidence type="ECO:0000256" key="1">
    <source>
        <dbReference type="ARBA" id="ARBA00010617"/>
    </source>
</evidence>
<dbReference type="GO" id="GO:0046872">
    <property type="term" value="F:metal ion binding"/>
    <property type="evidence" value="ECO:0007669"/>
    <property type="project" value="UniProtKB-KW"/>
</dbReference>